<keyword evidence="8" id="KW-1185">Reference proteome</keyword>
<evidence type="ECO:0000256" key="2">
    <source>
        <dbReference type="ARBA" id="ARBA00022692"/>
    </source>
</evidence>
<evidence type="ECO:0000259" key="6">
    <source>
        <dbReference type="Pfam" id="PF12698"/>
    </source>
</evidence>
<name>A0ABS2K614_9GAMM</name>
<evidence type="ECO:0000313" key="8">
    <source>
        <dbReference type="Proteomes" id="UP001430149"/>
    </source>
</evidence>
<feature type="transmembrane region" description="Helical" evidence="5">
    <location>
        <begin position="273"/>
        <end position="296"/>
    </location>
</feature>
<dbReference type="InterPro" id="IPR013525">
    <property type="entry name" value="ABC2_TM"/>
</dbReference>
<comment type="caution">
    <text evidence="7">The sequence shown here is derived from an EMBL/GenBank/DDBJ whole genome shotgun (WGS) entry which is preliminary data.</text>
</comment>
<comment type="subcellular location">
    <subcellularLocation>
        <location evidence="1">Membrane</location>
        <topology evidence="1">Multi-pass membrane protein</topology>
    </subcellularLocation>
</comment>
<dbReference type="Gene3D" id="3.40.1710.10">
    <property type="entry name" value="abc type-2 transporter like domain"/>
    <property type="match status" value="1"/>
</dbReference>
<dbReference type="RefSeq" id="WP_204682529.1">
    <property type="nucleotide sequence ID" value="NZ_BSNR01000002.1"/>
</dbReference>
<organism evidence="7 8">
    <name type="scientific">Dyella flava</name>
    <dbReference type="NCBI Taxonomy" id="1920170"/>
    <lineage>
        <taxon>Bacteria</taxon>
        <taxon>Pseudomonadati</taxon>
        <taxon>Pseudomonadota</taxon>
        <taxon>Gammaproteobacteria</taxon>
        <taxon>Lysobacterales</taxon>
        <taxon>Rhodanobacteraceae</taxon>
        <taxon>Dyella</taxon>
    </lineage>
</organism>
<feature type="transmembrane region" description="Helical" evidence="5">
    <location>
        <begin position="182"/>
        <end position="203"/>
    </location>
</feature>
<feature type="transmembrane region" description="Helical" evidence="5">
    <location>
        <begin position="358"/>
        <end position="382"/>
    </location>
</feature>
<evidence type="ECO:0000313" key="7">
    <source>
        <dbReference type="EMBL" id="MBM7126145.1"/>
    </source>
</evidence>
<dbReference type="EMBL" id="JADIKE010000036">
    <property type="protein sequence ID" value="MBM7126145.1"/>
    <property type="molecule type" value="Genomic_DNA"/>
</dbReference>
<dbReference type="PANTHER" id="PTHR43471">
    <property type="entry name" value="ABC TRANSPORTER PERMEASE"/>
    <property type="match status" value="1"/>
</dbReference>
<dbReference type="Proteomes" id="UP001430149">
    <property type="component" value="Unassembled WGS sequence"/>
</dbReference>
<keyword evidence="2 5" id="KW-0812">Transmembrane</keyword>
<feature type="transmembrane region" description="Helical" evidence="5">
    <location>
        <begin position="21"/>
        <end position="41"/>
    </location>
</feature>
<evidence type="ECO:0000256" key="4">
    <source>
        <dbReference type="ARBA" id="ARBA00023136"/>
    </source>
</evidence>
<dbReference type="PANTHER" id="PTHR43471:SF3">
    <property type="entry name" value="ABC TRANSPORTER PERMEASE PROTEIN NATB"/>
    <property type="match status" value="1"/>
</dbReference>
<keyword evidence="3 5" id="KW-1133">Transmembrane helix</keyword>
<feature type="transmembrane region" description="Helical" evidence="5">
    <location>
        <begin position="233"/>
        <end position="253"/>
    </location>
</feature>
<feature type="transmembrane region" description="Helical" evidence="5">
    <location>
        <begin position="308"/>
        <end position="328"/>
    </location>
</feature>
<feature type="domain" description="ABC-2 type transporter transmembrane" evidence="6">
    <location>
        <begin position="31"/>
        <end position="374"/>
    </location>
</feature>
<proteinExistence type="predicted"/>
<dbReference type="Pfam" id="PF12698">
    <property type="entry name" value="ABC2_membrane_3"/>
    <property type="match status" value="1"/>
</dbReference>
<evidence type="ECO:0000256" key="5">
    <source>
        <dbReference type="SAM" id="Phobius"/>
    </source>
</evidence>
<protein>
    <submittedName>
        <fullName evidence="7">ABC transporter permease</fullName>
    </submittedName>
</protein>
<evidence type="ECO:0000256" key="3">
    <source>
        <dbReference type="ARBA" id="ARBA00022989"/>
    </source>
</evidence>
<sequence>MRTTLTVFLKEVKENLRDKRTVLSALLYGPLIGPIIFVMIINTVLTRELNKADQPIKVPVIGAQYAPNLIEALKQQGFVPEPPVANPEAAVREQDADVVLRIPADFGQSWRKGETAQVELIYDSSQRETGGSVERMKGMLEAFARRQGAMRLVARGLSPTMMAPVSIDERDQSTPQSRAGQMFAILPYFFVLTIFMGGMYLSIDLTAGERERQSLEPLFANPVARWKVLLGKLGAICMFSLTSLLICVVGFGVCGRFIPAEKLGMVLNLGPSFALQVLLMMFPLILLLASLQTLVAAFAKSYREAQTYLGILMLVPALPSILLSILPVREADWMYAVPLLGQQVGITQLLRGGEPTSAQIAMCVISGLIVAMLATLVTARVYQSERLAISA</sequence>
<gene>
    <name evidence="7" type="ORF">ISP19_12270</name>
</gene>
<evidence type="ECO:0000256" key="1">
    <source>
        <dbReference type="ARBA" id="ARBA00004141"/>
    </source>
</evidence>
<keyword evidence="4 5" id="KW-0472">Membrane</keyword>
<accession>A0ABS2K614</accession>
<reference evidence="7" key="1">
    <citation type="submission" date="2020-10" db="EMBL/GenBank/DDBJ databases">
        <title>Phylogeny of dyella-like bacteria.</title>
        <authorList>
            <person name="Fu J."/>
        </authorList>
    </citation>
    <scope>NUCLEOTIDE SEQUENCE</scope>
    <source>
        <strain evidence="7">DHOC52</strain>
    </source>
</reference>